<dbReference type="PANTHER" id="PTHR15021">
    <property type="entry name" value="DISCONNECTED-RELATED"/>
    <property type="match status" value="1"/>
</dbReference>
<keyword evidence="1" id="KW-0862">Zinc</keyword>
<feature type="compositionally biased region" description="Low complexity" evidence="2">
    <location>
        <begin position="572"/>
        <end position="587"/>
    </location>
</feature>
<evidence type="ECO:0000256" key="1">
    <source>
        <dbReference type="PROSITE-ProRule" id="PRU00042"/>
    </source>
</evidence>
<evidence type="ECO:0000256" key="2">
    <source>
        <dbReference type="SAM" id="MobiDB-lite"/>
    </source>
</evidence>
<dbReference type="InterPro" id="IPR040436">
    <property type="entry name" value="Disconnected-like"/>
</dbReference>
<gene>
    <name evidence="4" type="ORF">CLODIP_2_CD05223</name>
</gene>
<keyword evidence="1" id="KW-0479">Metal-binding</keyword>
<name>A0A8S1BVR8_9INSE</name>
<dbReference type="PROSITE" id="PS50157">
    <property type="entry name" value="ZINC_FINGER_C2H2_2"/>
    <property type="match status" value="1"/>
</dbReference>
<dbReference type="PANTHER" id="PTHR15021:SF0">
    <property type="entry name" value="DISCO-RELATED, ISOFORM A-RELATED"/>
    <property type="match status" value="1"/>
</dbReference>
<reference evidence="4 5" key="1">
    <citation type="submission" date="2020-04" db="EMBL/GenBank/DDBJ databases">
        <authorList>
            <person name="Alioto T."/>
            <person name="Alioto T."/>
            <person name="Gomez Garrido J."/>
        </authorList>
    </citation>
    <scope>NUCLEOTIDE SEQUENCE [LARGE SCALE GENOMIC DNA]</scope>
</reference>
<feature type="region of interest" description="Disordered" evidence="2">
    <location>
        <begin position="421"/>
        <end position="451"/>
    </location>
</feature>
<dbReference type="GO" id="GO:0006355">
    <property type="term" value="P:regulation of DNA-templated transcription"/>
    <property type="evidence" value="ECO:0007669"/>
    <property type="project" value="TreeGrafter"/>
</dbReference>
<comment type="caution">
    <text evidence="4">The sequence shown here is derived from an EMBL/GenBank/DDBJ whole genome shotgun (WGS) entry which is preliminary data.</text>
</comment>
<dbReference type="GO" id="GO:0008270">
    <property type="term" value="F:zinc ion binding"/>
    <property type="evidence" value="ECO:0007669"/>
    <property type="project" value="UniProtKB-KW"/>
</dbReference>
<dbReference type="Gene3D" id="3.30.160.60">
    <property type="entry name" value="Classic Zinc Finger"/>
    <property type="match status" value="1"/>
</dbReference>
<feature type="domain" description="C2H2-type" evidence="3">
    <location>
        <begin position="472"/>
        <end position="500"/>
    </location>
</feature>
<organism evidence="4 5">
    <name type="scientific">Cloeon dipterum</name>
    <dbReference type="NCBI Taxonomy" id="197152"/>
    <lineage>
        <taxon>Eukaryota</taxon>
        <taxon>Metazoa</taxon>
        <taxon>Ecdysozoa</taxon>
        <taxon>Arthropoda</taxon>
        <taxon>Hexapoda</taxon>
        <taxon>Insecta</taxon>
        <taxon>Pterygota</taxon>
        <taxon>Palaeoptera</taxon>
        <taxon>Ephemeroptera</taxon>
        <taxon>Pisciforma</taxon>
        <taxon>Baetidae</taxon>
        <taxon>Cloeon</taxon>
    </lineage>
</organism>
<dbReference type="PROSITE" id="PS00028">
    <property type="entry name" value="ZINC_FINGER_C2H2_1"/>
    <property type="match status" value="2"/>
</dbReference>
<dbReference type="OrthoDB" id="10070972at2759"/>
<sequence>MTASDSRGDTGASRSSPPRAAKRPLLYLHAHRASWFVDKWRAGHSRGEQGREVRRPPRAGSEGFLSTRRGLGRGHGRVMVSKEIDTKAAMAVGDAAAGNPERVRMTQLDSKMASPDLMMEVWASVASWFMRPPVGRPANGQASPLNTAIRCTIPGCGCDCFVPGKHQLRHCESCRHGWVTHALDKLGPGHMGPVEPVSASVAFDVASLVLYGCQALPVRLKILLDRVFSVLQRDEVLQVLHGFGWSHDDYSRGYILQDPQGGVLERWNMCSHEEEPLVLQQFLRFGETRAITQQLLALDVPPPLPPPSLRPHASDIKRFIAQTPVPSKKPTIGRDPLAFLKAPPPAAAPPTPAASSPASSVPSPLSVSPLNRLQVEYAAARSPQVLQSPRTPRHAVGGDAGLEASLPASLPFPLTTSKADAKQDFSCSDSDDERGPQPQQGRLAAGRCGTSSRQWSPLGATLVNPATGKKRVQCSVCLKTFCDKGALKIHFSAVHLREMHKCTVDGCNMMFSSRRSRNRHSANPNPKLHSPHLRRKISPHDGRSAGGHHLLLPPPPLLGLAFPPPPMSVGPSRLEFSSGGSMSSEEAGLGDSDSVEAPAKQRKRKNQHPTRIAAPSSDDSSLSSEDALRRLETLEPPFRVGLGLGPQPPPAPGSDAGDDFEDEAIRCSACGQHFDNHFGAKSHFQDVHLKLMHRCSVDGCNAAFPSKRSRDRHSANLNLHRKLLSTSDRLLLLSDLSPPHSPLAFDQHDNASDHGVDVKPLDDCDACANRCLHAAH</sequence>
<evidence type="ECO:0000313" key="5">
    <source>
        <dbReference type="Proteomes" id="UP000494165"/>
    </source>
</evidence>
<dbReference type="InterPro" id="IPR013087">
    <property type="entry name" value="Znf_C2H2_type"/>
</dbReference>
<feature type="region of interest" description="Disordered" evidence="2">
    <location>
        <begin position="381"/>
        <end position="402"/>
    </location>
</feature>
<evidence type="ECO:0000313" key="4">
    <source>
        <dbReference type="EMBL" id="CAB3359086.1"/>
    </source>
</evidence>
<feature type="region of interest" description="Disordered" evidence="2">
    <location>
        <begin position="515"/>
        <end position="552"/>
    </location>
</feature>
<proteinExistence type="predicted"/>
<protein>
    <recommendedName>
        <fullName evidence="3">C2H2-type domain-containing protein</fullName>
    </recommendedName>
</protein>
<accession>A0A8S1BVR8</accession>
<feature type="compositionally biased region" description="Low complexity" evidence="2">
    <location>
        <begin position="353"/>
        <end position="366"/>
    </location>
</feature>
<feature type="region of interest" description="Disordered" evidence="2">
    <location>
        <begin position="46"/>
        <end position="72"/>
    </location>
</feature>
<feature type="compositionally biased region" description="Low complexity" evidence="2">
    <location>
        <begin position="613"/>
        <end position="625"/>
    </location>
</feature>
<keyword evidence="1" id="KW-0863">Zinc-finger</keyword>
<evidence type="ECO:0000259" key="3">
    <source>
        <dbReference type="PROSITE" id="PS50157"/>
    </source>
</evidence>
<keyword evidence="5" id="KW-1185">Reference proteome</keyword>
<dbReference type="Proteomes" id="UP000494165">
    <property type="component" value="Unassembled WGS sequence"/>
</dbReference>
<feature type="compositionally biased region" description="Pro residues" evidence="2">
    <location>
        <begin position="342"/>
        <end position="352"/>
    </location>
</feature>
<dbReference type="AlphaFoldDB" id="A0A8S1BVR8"/>
<feature type="region of interest" description="Disordered" evidence="2">
    <location>
        <begin position="569"/>
        <end position="658"/>
    </location>
</feature>
<feature type="region of interest" description="Disordered" evidence="2">
    <location>
        <begin position="1"/>
        <end position="21"/>
    </location>
</feature>
<dbReference type="GO" id="GO:0005634">
    <property type="term" value="C:nucleus"/>
    <property type="evidence" value="ECO:0007669"/>
    <property type="project" value="TreeGrafter"/>
</dbReference>
<feature type="compositionally biased region" description="Basic and acidic residues" evidence="2">
    <location>
        <begin position="46"/>
        <end position="55"/>
    </location>
</feature>
<feature type="region of interest" description="Disordered" evidence="2">
    <location>
        <begin position="324"/>
        <end position="366"/>
    </location>
</feature>
<dbReference type="SMART" id="SM00355">
    <property type="entry name" value="ZnF_C2H2"/>
    <property type="match status" value="4"/>
</dbReference>
<dbReference type="EMBL" id="CADEPI010000001">
    <property type="protein sequence ID" value="CAB3359086.1"/>
    <property type="molecule type" value="Genomic_DNA"/>
</dbReference>